<gene>
    <name evidence="8" type="ORF">pdam_00019172</name>
</gene>
<evidence type="ECO:0000256" key="7">
    <source>
        <dbReference type="SAM" id="MobiDB-lite"/>
    </source>
</evidence>
<comment type="similarity">
    <text evidence="1">Belongs to the NAD kinase family.</text>
</comment>
<keyword evidence="4" id="KW-0418">Kinase</keyword>
<dbReference type="InterPro" id="IPR016064">
    <property type="entry name" value="NAD/diacylglycerol_kinase_sf"/>
</dbReference>
<dbReference type="Gene3D" id="2.60.200.30">
    <property type="entry name" value="Probable inorganic polyphosphate/atp-NAD kinase, domain 2"/>
    <property type="match status" value="1"/>
</dbReference>
<evidence type="ECO:0000256" key="5">
    <source>
        <dbReference type="ARBA" id="ARBA00022857"/>
    </source>
</evidence>
<dbReference type="FunFam" id="2.60.200.30:FF:000003">
    <property type="entry name" value="NAD kinase b"/>
    <property type="match status" value="1"/>
</dbReference>
<dbReference type="STRING" id="46731.A0A3M6TFW5"/>
<dbReference type="Pfam" id="PF01513">
    <property type="entry name" value="NAD_kinase"/>
    <property type="match status" value="1"/>
</dbReference>
<evidence type="ECO:0000256" key="6">
    <source>
        <dbReference type="ARBA" id="ARBA00023027"/>
    </source>
</evidence>
<keyword evidence="6" id="KW-0520">NAD</keyword>
<dbReference type="PANTHER" id="PTHR20275:SF0">
    <property type="entry name" value="NAD KINASE"/>
    <property type="match status" value="1"/>
</dbReference>
<dbReference type="Pfam" id="PF20143">
    <property type="entry name" value="NAD_kinase_C"/>
    <property type="match status" value="1"/>
</dbReference>
<dbReference type="Gene3D" id="3.40.50.10330">
    <property type="entry name" value="Probable inorganic polyphosphate/atp-NAD kinase, domain 1"/>
    <property type="match status" value="1"/>
</dbReference>
<dbReference type="GO" id="GO:0003951">
    <property type="term" value="F:NAD+ kinase activity"/>
    <property type="evidence" value="ECO:0007669"/>
    <property type="project" value="UniProtKB-EC"/>
</dbReference>
<keyword evidence="9" id="KW-1185">Reference proteome</keyword>
<proteinExistence type="inferred from homology"/>
<dbReference type="SUPFAM" id="SSF111331">
    <property type="entry name" value="NAD kinase/diacylglycerol kinase-like"/>
    <property type="match status" value="1"/>
</dbReference>
<evidence type="ECO:0000256" key="4">
    <source>
        <dbReference type="ARBA" id="ARBA00022777"/>
    </source>
</evidence>
<keyword evidence="5" id="KW-0521">NADP</keyword>
<dbReference type="EC" id="2.7.1.23" evidence="2"/>
<dbReference type="InterPro" id="IPR017438">
    <property type="entry name" value="ATP-NAD_kinase_N"/>
</dbReference>
<dbReference type="OrthoDB" id="24581at2759"/>
<accession>A0A3M6TFW5</accession>
<dbReference type="InterPro" id="IPR002504">
    <property type="entry name" value="NADK"/>
</dbReference>
<sequence length="414" mass="46392">MARRVSAPGPARLKENDESAGDSEKSSSWLVCNANGCYRLGSGGSRSRRRSINPPPPVLLFGRKGHLWEDEKKRSSHVDPSEHFLAWAKPPQNVLVIKKLMDQEVTERFKELTRWLTEERKMVIYAEESAVRDLLVRKDEKFTCVRSKMCIFKEGDQLDDKIDFVICLGGDGTLLHASSLFQSSCPPVMAFHLGSLGFLTSFRFQDFRDEITEILEENFAGRAGLTLRSRLQCDFIKRDKEDKGYTKKTRHLVLNEVVVDRGPSSYLTNLEIYCNDHHITSVQGDGLIVSTPTGSTAYAVAAGASMVHPSVAGILVTPVCPHSLSFRPIILPAGVELKIVVSSESRSSAWTSFDGRQRQELHVGDSIQITTSIYPVPCVNSENQIADWFVSLAECLHWNVRQRQRNLSITDCHV</sequence>
<dbReference type="EMBL" id="RCHS01003669">
    <property type="protein sequence ID" value="RMX40260.1"/>
    <property type="molecule type" value="Genomic_DNA"/>
</dbReference>
<evidence type="ECO:0000256" key="1">
    <source>
        <dbReference type="ARBA" id="ARBA00010995"/>
    </source>
</evidence>
<evidence type="ECO:0000313" key="9">
    <source>
        <dbReference type="Proteomes" id="UP000275408"/>
    </source>
</evidence>
<dbReference type="GO" id="GO:0019674">
    <property type="term" value="P:NAD+ metabolic process"/>
    <property type="evidence" value="ECO:0007669"/>
    <property type="project" value="InterPro"/>
</dbReference>
<feature type="region of interest" description="Disordered" evidence="7">
    <location>
        <begin position="1"/>
        <end position="25"/>
    </location>
</feature>
<dbReference type="PANTHER" id="PTHR20275">
    <property type="entry name" value="NAD KINASE"/>
    <property type="match status" value="1"/>
</dbReference>
<keyword evidence="3" id="KW-0808">Transferase</keyword>
<evidence type="ECO:0000256" key="3">
    <source>
        <dbReference type="ARBA" id="ARBA00022679"/>
    </source>
</evidence>
<organism evidence="8 9">
    <name type="scientific">Pocillopora damicornis</name>
    <name type="common">Cauliflower coral</name>
    <name type="synonym">Millepora damicornis</name>
    <dbReference type="NCBI Taxonomy" id="46731"/>
    <lineage>
        <taxon>Eukaryota</taxon>
        <taxon>Metazoa</taxon>
        <taxon>Cnidaria</taxon>
        <taxon>Anthozoa</taxon>
        <taxon>Hexacorallia</taxon>
        <taxon>Scleractinia</taxon>
        <taxon>Astrocoeniina</taxon>
        <taxon>Pocilloporidae</taxon>
        <taxon>Pocillopora</taxon>
    </lineage>
</organism>
<comment type="caution">
    <text evidence="8">The sequence shown here is derived from an EMBL/GenBank/DDBJ whole genome shotgun (WGS) entry which is preliminary data.</text>
</comment>
<dbReference type="HAMAP" id="MF_00361">
    <property type="entry name" value="NAD_kinase"/>
    <property type="match status" value="1"/>
</dbReference>
<evidence type="ECO:0000256" key="2">
    <source>
        <dbReference type="ARBA" id="ARBA00012120"/>
    </source>
</evidence>
<name>A0A3M6TFW5_POCDA</name>
<dbReference type="InterPro" id="IPR017437">
    <property type="entry name" value="ATP-NAD_kinase_PpnK-typ_C"/>
</dbReference>
<evidence type="ECO:0000313" key="8">
    <source>
        <dbReference type="EMBL" id="RMX40260.1"/>
    </source>
</evidence>
<dbReference type="Proteomes" id="UP000275408">
    <property type="component" value="Unassembled WGS sequence"/>
</dbReference>
<feature type="compositionally biased region" description="Basic and acidic residues" evidence="7">
    <location>
        <begin position="12"/>
        <end position="25"/>
    </location>
</feature>
<dbReference type="GO" id="GO:0006741">
    <property type="term" value="P:NADP+ biosynthetic process"/>
    <property type="evidence" value="ECO:0007669"/>
    <property type="project" value="InterPro"/>
</dbReference>
<protein>
    <recommendedName>
        <fullName evidence="2">NAD(+) kinase</fullName>
        <ecNumber evidence="2">2.7.1.23</ecNumber>
    </recommendedName>
</protein>
<dbReference type="AlphaFoldDB" id="A0A3M6TFW5"/>
<reference evidence="8 9" key="1">
    <citation type="journal article" date="2018" name="Sci. Rep.">
        <title>Comparative analysis of the Pocillopora damicornis genome highlights role of immune system in coral evolution.</title>
        <authorList>
            <person name="Cunning R."/>
            <person name="Bay R.A."/>
            <person name="Gillette P."/>
            <person name="Baker A.C."/>
            <person name="Traylor-Knowles N."/>
        </authorList>
    </citation>
    <scope>NUCLEOTIDE SEQUENCE [LARGE SCALE GENOMIC DNA]</scope>
    <source>
        <strain evidence="8">RSMAS</strain>
        <tissue evidence="8">Whole animal</tissue>
    </source>
</reference>